<evidence type="ECO:0000313" key="1">
    <source>
        <dbReference type="EMBL" id="RMR53412.1"/>
    </source>
</evidence>
<protein>
    <submittedName>
        <fullName evidence="1">Uncharacterized protein</fullName>
    </submittedName>
</protein>
<dbReference type="RefSeq" id="WP_122321544.1">
    <property type="nucleotide sequence ID" value="NZ_RBRY01000133.1"/>
</dbReference>
<name>A0A3M4VQV1_PSECI</name>
<dbReference type="EMBL" id="RBRY01000133">
    <property type="protein sequence ID" value="RMR53412.1"/>
    <property type="molecule type" value="Genomic_DNA"/>
</dbReference>
<comment type="caution">
    <text evidence="1">The sequence shown here is derived from an EMBL/GenBank/DDBJ whole genome shotgun (WGS) entry which is preliminary data.</text>
</comment>
<dbReference type="AlphaFoldDB" id="A0A3M4VQV1"/>
<accession>A0A3M4VQV1</accession>
<evidence type="ECO:0000313" key="2">
    <source>
        <dbReference type="Proteomes" id="UP000278332"/>
    </source>
</evidence>
<sequence>MCRKLDLNNIEDLRVSRNIAVNIYLKTAELYKKGEVDECLYNETFITAANLEKKYREKMQHAQ</sequence>
<reference evidence="1 2" key="1">
    <citation type="submission" date="2018-08" db="EMBL/GenBank/DDBJ databases">
        <title>Recombination of ecologically and evolutionarily significant loci maintains genetic cohesion in the Pseudomonas syringae species complex.</title>
        <authorList>
            <person name="Dillon M."/>
            <person name="Thakur S."/>
            <person name="Almeida R.N.D."/>
            <person name="Weir B.S."/>
            <person name="Guttman D.S."/>
        </authorList>
    </citation>
    <scope>NUCLEOTIDE SEQUENCE [LARGE SCALE GENOMIC DNA]</scope>
    <source>
        <strain evidence="1 2">ICMP 6917</strain>
    </source>
</reference>
<dbReference type="Proteomes" id="UP000278332">
    <property type="component" value="Unassembled WGS sequence"/>
</dbReference>
<proteinExistence type="predicted"/>
<organism evidence="1 2">
    <name type="scientific">Pseudomonas cichorii</name>
    <dbReference type="NCBI Taxonomy" id="36746"/>
    <lineage>
        <taxon>Bacteria</taxon>
        <taxon>Pseudomonadati</taxon>
        <taxon>Pseudomonadota</taxon>
        <taxon>Gammaproteobacteria</taxon>
        <taxon>Pseudomonadales</taxon>
        <taxon>Pseudomonadaceae</taxon>
        <taxon>Pseudomonas</taxon>
    </lineage>
</organism>
<gene>
    <name evidence="1" type="ORF">ALP84_01014</name>
</gene>